<dbReference type="PANTHER" id="PTHR33112">
    <property type="entry name" value="DOMAIN PROTEIN, PUTATIVE-RELATED"/>
    <property type="match status" value="1"/>
</dbReference>
<organism evidence="2 3">
    <name type="scientific">Monilinia laxa</name>
    <name type="common">Brown rot fungus</name>
    <name type="synonym">Sclerotinia laxa</name>
    <dbReference type="NCBI Taxonomy" id="61186"/>
    <lineage>
        <taxon>Eukaryota</taxon>
        <taxon>Fungi</taxon>
        <taxon>Dikarya</taxon>
        <taxon>Ascomycota</taxon>
        <taxon>Pezizomycotina</taxon>
        <taxon>Leotiomycetes</taxon>
        <taxon>Helotiales</taxon>
        <taxon>Sclerotiniaceae</taxon>
        <taxon>Monilinia</taxon>
    </lineage>
</organism>
<keyword evidence="3" id="KW-1185">Reference proteome</keyword>
<dbReference type="InterPro" id="IPR010730">
    <property type="entry name" value="HET"/>
</dbReference>
<dbReference type="AlphaFoldDB" id="A0A5N6JNH9"/>
<evidence type="ECO:0000313" key="2">
    <source>
        <dbReference type="EMBL" id="KAB8290026.1"/>
    </source>
</evidence>
<dbReference type="OrthoDB" id="5362512at2759"/>
<dbReference type="Proteomes" id="UP000326757">
    <property type="component" value="Unassembled WGS sequence"/>
</dbReference>
<dbReference type="EMBL" id="VIGI01000019">
    <property type="protein sequence ID" value="KAB8290026.1"/>
    <property type="molecule type" value="Genomic_DNA"/>
</dbReference>
<feature type="domain" description="Heterokaryon incompatibility" evidence="1">
    <location>
        <begin position="179"/>
        <end position="332"/>
    </location>
</feature>
<evidence type="ECO:0000313" key="3">
    <source>
        <dbReference type="Proteomes" id="UP000326757"/>
    </source>
</evidence>
<dbReference type="Pfam" id="PF06985">
    <property type="entry name" value="HET"/>
    <property type="match status" value="1"/>
</dbReference>
<reference evidence="2 3" key="1">
    <citation type="submission" date="2019-06" db="EMBL/GenBank/DDBJ databases">
        <title>Genome Sequence of the Brown Rot Fungal Pathogen Monilinia laxa.</title>
        <authorList>
            <person name="De Miccolis Angelini R.M."/>
            <person name="Landi L."/>
            <person name="Abate D."/>
            <person name="Pollastro S."/>
            <person name="Romanazzi G."/>
            <person name="Faretra F."/>
        </authorList>
    </citation>
    <scope>NUCLEOTIDE SEQUENCE [LARGE SCALE GENOMIC DNA]</scope>
    <source>
        <strain evidence="2 3">Mlax316</strain>
    </source>
</reference>
<name>A0A5N6JNH9_MONLA</name>
<gene>
    <name evidence="2" type="ORF">EYC80_010352</name>
</gene>
<evidence type="ECO:0000259" key="1">
    <source>
        <dbReference type="Pfam" id="PF06985"/>
    </source>
</evidence>
<comment type="caution">
    <text evidence="2">The sequence shown here is derived from an EMBL/GenBank/DDBJ whole genome shotgun (WGS) entry which is preliminary data.</text>
</comment>
<sequence length="475" mass="54435">MKFEGHLLPYHEFYCHHESFEDLQKSAKEGCDLYHFILACSKITPNCRFDKYLYTREEREYSSQIIPAVTTGKVQILDVPEVAFGQYEIDYETPRIYLTLNTPRDRPLQMEGFQIGKFDFNLNPKSSTNHDITRGWLKECLEFHRDCRKVNLPQLPNRVIDVGHEETRTVNSNGAMANYAALSHCWGGKVGTLLATETLRQYRNELPFQSLPANFQDAIMITRELSIQYLWIDCLCILQDSQNDWEQESQKMETVYQNALVTIYAMSARRSTDGILKSPASLSVNSPYVFMSVTAENETEVAVGVKPEEDFVEGLGKLKEDCPLSERAWAFQQDILSPRQIFFGQKQAFWKCRQGYHALDGRPPTFGYPPKRYVDQLSPTFKSHKMIWPSDEERLNILDAFRKMVEDYSKGILAVESDKLPAISGQVGLSRRLHPLIGGQYLAGLWSCDLLNGLAWRSSSPNGCPVKTYRAPSWS</sequence>
<dbReference type="PANTHER" id="PTHR33112:SF16">
    <property type="entry name" value="HETEROKARYON INCOMPATIBILITY DOMAIN-CONTAINING PROTEIN"/>
    <property type="match status" value="1"/>
</dbReference>
<protein>
    <recommendedName>
        <fullName evidence="1">Heterokaryon incompatibility domain-containing protein</fullName>
    </recommendedName>
</protein>
<proteinExistence type="predicted"/>
<accession>A0A5N6JNH9</accession>